<dbReference type="SUPFAM" id="SSF50249">
    <property type="entry name" value="Nucleic acid-binding proteins"/>
    <property type="match status" value="1"/>
</dbReference>
<dbReference type="GeneID" id="40097259"/>
<dbReference type="InterPro" id="IPR012340">
    <property type="entry name" value="NA-bd_OB-fold"/>
</dbReference>
<evidence type="ECO:0000256" key="5">
    <source>
        <dbReference type="ARBA" id="ARBA00034005"/>
    </source>
</evidence>
<evidence type="ECO:0000313" key="7">
    <source>
        <dbReference type="EMBL" id="ATW69922.1"/>
    </source>
</evidence>
<proteinExistence type="predicted"/>
<dbReference type="InterPro" id="IPR013839">
    <property type="entry name" value="DNAligase_adenylation"/>
</dbReference>
<dbReference type="GO" id="GO:0006260">
    <property type="term" value="P:DNA replication"/>
    <property type="evidence" value="ECO:0007669"/>
    <property type="project" value="UniProtKB-KW"/>
</dbReference>
<keyword evidence="8" id="KW-1185">Reference proteome</keyword>
<dbReference type="RefSeq" id="YP_009620606.1">
    <property type="nucleotide sequence ID" value="NC_042090.1"/>
</dbReference>
<keyword evidence="3" id="KW-0235">DNA replication</keyword>
<dbReference type="SMART" id="SM00532">
    <property type="entry name" value="LIGANc"/>
    <property type="match status" value="1"/>
</dbReference>
<evidence type="ECO:0000256" key="4">
    <source>
        <dbReference type="ARBA" id="ARBA00023027"/>
    </source>
</evidence>
<name>A0A2H4PRI3_9CAUD</name>
<evidence type="ECO:0000256" key="2">
    <source>
        <dbReference type="ARBA" id="ARBA00022598"/>
    </source>
</evidence>
<organism evidence="7 8">
    <name type="scientific">Proteus phage PM135</name>
    <dbReference type="NCBI Taxonomy" id="2048008"/>
    <lineage>
        <taxon>Viruses</taxon>
        <taxon>Duplodnaviria</taxon>
        <taxon>Heunggongvirae</taxon>
        <taxon>Uroviricota</taxon>
        <taxon>Caudoviricetes</taxon>
        <taxon>Demerecviridae</taxon>
        <taxon>Novosibvirus</taxon>
        <taxon>Novosibvirus PM135</taxon>
    </lineage>
</organism>
<feature type="domain" description="NAD-dependent DNA ligase N-terminal" evidence="6">
    <location>
        <begin position="1"/>
        <end position="332"/>
    </location>
</feature>
<dbReference type="EC" id="6.5.1.2" evidence="1"/>
<accession>A0A2H4PRI3</accession>
<dbReference type="OrthoDB" id="3938at10239"/>
<evidence type="ECO:0000313" key="8">
    <source>
        <dbReference type="Proteomes" id="UP000241842"/>
    </source>
</evidence>
<dbReference type="Pfam" id="PF03120">
    <property type="entry name" value="OB_DNA_ligase"/>
    <property type="match status" value="1"/>
</dbReference>
<dbReference type="Gene3D" id="3.30.470.30">
    <property type="entry name" value="DNA ligase/mRNA capping enzyme"/>
    <property type="match status" value="1"/>
</dbReference>
<keyword evidence="2 7" id="KW-0436">Ligase</keyword>
<dbReference type="GO" id="GO:0003911">
    <property type="term" value="F:DNA ligase (NAD+) activity"/>
    <property type="evidence" value="ECO:0007669"/>
    <property type="project" value="UniProtKB-EC"/>
</dbReference>
<dbReference type="KEGG" id="vg:40097259"/>
<dbReference type="Gene3D" id="2.40.50.140">
    <property type="entry name" value="Nucleic acid-binding proteins"/>
    <property type="match status" value="1"/>
</dbReference>
<reference evidence="8" key="1">
    <citation type="submission" date="2017-10" db="EMBL/GenBank/DDBJ databases">
        <title>Isolation and characterization of a group of new proteus bacteriophages.</title>
        <authorList>
            <person name="Kozlova Y.N."/>
            <person name="Morozova V.V."/>
            <person name="Babkin I.V."/>
            <person name="Tikunova N.V."/>
            <person name="Bokovaya O.V."/>
            <person name="Shedko E.D."/>
        </authorList>
    </citation>
    <scope>NUCLEOTIDE SEQUENCE [LARGE SCALE GENOMIC DNA]</scope>
</reference>
<dbReference type="SUPFAM" id="SSF56091">
    <property type="entry name" value="DNA ligase/mRNA capping enzyme, catalytic domain"/>
    <property type="match status" value="1"/>
</dbReference>
<dbReference type="InterPro" id="IPR013840">
    <property type="entry name" value="DNAligase_N"/>
</dbReference>
<evidence type="ECO:0000259" key="6">
    <source>
        <dbReference type="SMART" id="SM00532"/>
    </source>
</evidence>
<sequence>MSNTRQFIKECQEAYYAGHPLISNEEYDAIVANYPELEEEIGSKGDIKLVFPVYSLQKFYPCRGDKSPVLKDAVESPKLDGCAVTHVYLQGKYAYSTTRGNGKMGKDCSHTAGKLVMPNLYYAFDGELPEIIQIRGEVVPTKKVENIRNYASGAVNLKSSEEFLERKEEGGLIFVAYGVNCSERPEGLTQDFRSDMLFLERLGFDTVLTAEVQMMACSGEIITDGTVFRENDNTVYWQAGFTNKFPKGAYAEKEDEEGEVTTLLDVKWQTGKSGKVTPVGWFEPVIIDDAKIEKATLNNIEFINALDLEIGCQIRVIRAGGVIPKIVGRVYD</sequence>
<protein>
    <recommendedName>
        <fullName evidence="1">DNA ligase (NAD(+))</fullName>
        <ecNumber evidence="1">6.5.1.2</ecNumber>
    </recommendedName>
</protein>
<evidence type="ECO:0000256" key="1">
    <source>
        <dbReference type="ARBA" id="ARBA00012722"/>
    </source>
</evidence>
<comment type="catalytic activity">
    <reaction evidence="5">
        <text>NAD(+) + (deoxyribonucleotide)n-3'-hydroxyl + 5'-phospho-(deoxyribonucleotide)m = (deoxyribonucleotide)n+m + AMP + beta-nicotinamide D-nucleotide.</text>
        <dbReference type="EC" id="6.5.1.2"/>
    </reaction>
</comment>
<dbReference type="GO" id="GO:0006281">
    <property type="term" value="P:DNA repair"/>
    <property type="evidence" value="ECO:0007669"/>
    <property type="project" value="InterPro"/>
</dbReference>
<dbReference type="Pfam" id="PF01653">
    <property type="entry name" value="DNA_ligase_aden"/>
    <property type="match status" value="1"/>
</dbReference>
<dbReference type="Proteomes" id="UP000241842">
    <property type="component" value="Segment"/>
</dbReference>
<keyword evidence="4" id="KW-0520">NAD</keyword>
<dbReference type="EMBL" id="MG030347">
    <property type="protein sequence ID" value="ATW69922.1"/>
    <property type="molecule type" value="Genomic_DNA"/>
</dbReference>
<evidence type="ECO:0000256" key="3">
    <source>
        <dbReference type="ARBA" id="ARBA00022705"/>
    </source>
</evidence>
<dbReference type="InterPro" id="IPR004150">
    <property type="entry name" value="NAD_DNA_ligase_OB"/>
</dbReference>